<evidence type="ECO:0000259" key="10">
    <source>
        <dbReference type="Pfam" id="PF01909"/>
    </source>
</evidence>
<evidence type="ECO:0000256" key="5">
    <source>
        <dbReference type="ARBA" id="ARBA00022723"/>
    </source>
</evidence>
<dbReference type="Pfam" id="PF01909">
    <property type="entry name" value="NTP_transf_2"/>
    <property type="match status" value="1"/>
</dbReference>
<dbReference type="GO" id="GO:0005524">
    <property type="term" value="F:ATP binding"/>
    <property type="evidence" value="ECO:0007669"/>
    <property type="project" value="UniProtKB-KW"/>
</dbReference>
<evidence type="ECO:0000256" key="9">
    <source>
        <dbReference type="ARBA" id="ARBA00038276"/>
    </source>
</evidence>
<proteinExistence type="inferred from homology"/>
<dbReference type="CDD" id="cd05403">
    <property type="entry name" value="NT_KNTase_like"/>
    <property type="match status" value="1"/>
</dbReference>
<evidence type="ECO:0000256" key="1">
    <source>
        <dbReference type="ARBA" id="ARBA00001946"/>
    </source>
</evidence>
<keyword evidence="8" id="KW-0460">Magnesium</keyword>
<evidence type="ECO:0000313" key="12">
    <source>
        <dbReference type="Proteomes" id="UP000501128"/>
    </source>
</evidence>
<evidence type="ECO:0000256" key="4">
    <source>
        <dbReference type="ARBA" id="ARBA00022695"/>
    </source>
</evidence>
<accession>A0A7L5DP43</accession>
<dbReference type="GO" id="GO:0016779">
    <property type="term" value="F:nucleotidyltransferase activity"/>
    <property type="evidence" value="ECO:0007669"/>
    <property type="project" value="UniProtKB-KW"/>
</dbReference>
<evidence type="ECO:0000256" key="2">
    <source>
        <dbReference type="ARBA" id="ARBA00022649"/>
    </source>
</evidence>
<dbReference type="PANTHER" id="PTHR33571">
    <property type="entry name" value="SSL8005 PROTEIN"/>
    <property type="match status" value="1"/>
</dbReference>
<name>A0A7L5DP43_9BACT</name>
<evidence type="ECO:0000256" key="7">
    <source>
        <dbReference type="ARBA" id="ARBA00022840"/>
    </source>
</evidence>
<keyword evidence="2" id="KW-1277">Toxin-antitoxin system</keyword>
<gene>
    <name evidence="11" type="ORF">HH216_11455</name>
</gene>
<keyword evidence="7" id="KW-0067">ATP-binding</keyword>
<comment type="cofactor">
    <cofactor evidence="1">
        <name>Mg(2+)</name>
        <dbReference type="ChEBI" id="CHEBI:18420"/>
    </cofactor>
</comment>
<keyword evidence="6" id="KW-0547">Nucleotide-binding</keyword>
<sequence length="96" mass="10978">MVLNQALAETLRHFFAGQPVSRAYLFGSVARGNATEQSDLDVLVELDKGTTLFDHARMSWQLEDLLQHRVDIVTEGGLSPHIRPFIERDRILVYER</sequence>
<keyword evidence="3 11" id="KW-0808">Transferase</keyword>
<dbReference type="KEGG" id="srho:HH216_11455"/>
<dbReference type="Proteomes" id="UP000501128">
    <property type="component" value="Chromosome"/>
</dbReference>
<keyword evidence="4" id="KW-0548">Nucleotidyltransferase</keyword>
<dbReference type="Gene3D" id="3.30.460.10">
    <property type="entry name" value="Beta Polymerase, domain 2"/>
    <property type="match status" value="1"/>
</dbReference>
<dbReference type="SUPFAM" id="SSF81301">
    <property type="entry name" value="Nucleotidyltransferase"/>
    <property type="match status" value="1"/>
</dbReference>
<evidence type="ECO:0000256" key="6">
    <source>
        <dbReference type="ARBA" id="ARBA00022741"/>
    </source>
</evidence>
<dbReference type="GO" id="GO:0046872">
    <property type="term" value="F:metal ion binding"/>
    <property type="evidence" value="ECO:0007669"/>
    <property type="project" value="UniProtKB-KW"/>
</dbReference>
<dbReference type="PANTHER" id="PTHR33571:SF14">
    <property type="entry name" value="PROTEIN ADENYLYLTRANSFERASE MJ0435-RELATED"/>
    <property type="match status" value="1"/>
</dbReference>
<evidence type="ECO:0000256" key="3">
    <source>
        <dbReference type="ARBA" id="ARBA00022679"/>
    </source>
</evidence>
<dbReference type="RefSeq" id="WP_169550940.1">
    <property type="nucleotide sequence ID" value="NZ_CP051677.1"/>
</dbReference>
<dbReference type="InterPro" id="IPR002934">
    <property type="entry name" value="Polymerase_NTP_transf_dom"/>
</dbReference>
<dbReference type="EMBL" id="CP051677">
    <property type="protein sequence ID" value="QJD78973.1"/>
    <property type="molecule type" value="Genomic_DNA"/>
</dbReference>
<comment type="similarity">
    <text evidence="9">Belongs to the MntA antitoxin family.</text>
</comment>
<evidence type="ECO:0000256" key="8">
    <source>
        <dbReference type="ARBA" id="ARBA00022842"/>
    </source>
</evidence>
<keyword evidence="12" id="KW-1185">Reference proteome</keyword>
<reference evidence="11 12" key="1">
    <citation type="submission" date="2020-04" db="EMBL/GenBank/DDBJ databases">
        <title>Genome sequencing of novel species.</title>
        <authorList>
            <person name="Heo J."/>
            <person name="Kim S.-J."/>
            <person name="Kim J.-S."/>
            <person name="Hong S.-B."/>
            <person name="Kwon S.-W."/>
        </authorList>
    </citation>
    <scope>NUCLEOTIDE SEQUENCE [LARGE SCALE GENOMIC DNA]</scope>
    <source>
        <strain evidence="11 12">CJU-R4</strain>
    </source>
</reference>
<evidence type="ECO:0000313" key="11">
    <source>
        <dbReference type="EMBL" id="QJD78973.1"/>
    </source>
</evidence>
<feature type="domain" description="Polymerase nucleotidyl transferase" evidence="10">
    <location>
        <begin position="16"/>
        <end position="93"/>
    </location>
</feature>
<dbReference type="InterPro" id="IPR052038">
    <property type="entry name" value="Type-VII_TA_antitoxin"/>
</dbReference>
<protein>
    <submittedName>
        <fullName evidence="11">Nucleotidyltransferase family protein</fullName>
    </submittedName>
</protein>
<organism evidence="11 12">
    <name type="scientific">Spirosoma rhododendri</name>
    <dbReference type="NCBI Taxonomy" id="2728024"/>
    <lineage>
        <taxon>Bacteria</taxon>
        <taxon>Pseudomonadati</taxon>
        <taxon>Bacteroidota</taxon>
        <taxon>Cytophagia</taxon>
        <taxon>Cytophagales</taxon>
        <taxon>Cytophagaceae</taxon>
        <taxon>Spirosoma</taxon>
    </lineage>
</organism>
<keyword evidence="5" id="KW-0479">Metal-binding</keyword>
<dbReference type="AlphaFoldDB" id="A0A7L5DP43"/>
<dbReference type="InterPro" id="IPR043519">
    <property type="entry name" value="NT_sf"/>
</dbReference>